<name>A0AAE0J989_9PEZI</name>
<reference evidence="2" key="2">
    <citation type="submission" date="2023-06" db="EMBL/GenBank/DDBJ databases">
        <authorList>
            <consortium name="Lawrence Berkeley National Laboratory"/>
            <person name="Haridas S."/>
            <person name="Hensen N."/>
            <person name="Bonometti L."/>
            <person name="Westerberg I."/>
            <person name="Brannstrom I.O."/>
            <person name="Guillou S."/>
            <person name="Cros-Aarteil S."/>
            <person name="Calhoun S."/>
            <person name="Kuo A."/>
            <person name="Mondo S."/>
            <person name="Pangilinan J."/>
            <person name="Riley R."/>
            <person name="Labutti K."/>
            <person name="Andreopoulos B."/>
            <person name="Lipzen A."/>
            <person name="Chen C."/>
            <person name="Yanf M."/>
            <person name="Daum C."/>
            <person name="Ng V."/>
            <person name="Clum A."/>
            <person name="Steindorff A."/>
            <person name="Ohm R."/>
            <person name="Martin F."/>
            <person name="Silar P."/>
            <person name="Natvig D."/>
            <person name="Lalanne C."/>
            <person name="Gautier V."/>
            <person name="Ament-Velasquez S.L."/>
            <person name="Kruys A."/>
            <person name="Hutchinson M.I."/>
            <person name="Powell A.J."/>
            <person name="Barry K."/>
            <person name="Miller A.N."/>
            <person name="Grigoriev I.V."/>
            <person name="Debuchy R."/>
            <person name="Gladieux P."/>
            <person name="Thoren M.H."/>
            <person name="Johannesson H."/>
        </authorList>
    </citation>
    <scope>NUCLEOTIDE SEQUENCE</scope>
    <source>
        <strain evidence="2">CBS 560.94</strain>
    </source>
</reference>
<dbReference type="RefSeq" id="XP_062678326.1">
    <property type="nucleotide sequence ID" value="XM_062823755.1"/>
</dbReference>
<dbReference type="GeneID" id="87860909"/>
<protein>
    <recommendedName>
        <fullName evidence="1">DNA2/NAM7 helicase-like C-terminal domain-containing protein</fullName>
    </recommendedName>
</protein>
<dbReference type="Proteomes" id="UP001278500">
    <property type="component" value="Unassembled WGS sequence"/>
</dbReference>
<feature type="non-terminal residue" evidence="2">
    <location>
        <position position="1"/>
    </location>
</feature>
<gene>
    <name evidence="2" type="ORF">B0H65DRAFT_392681</name>
</gene>
<sequence length="53" mass="5757">TTNSFQGREGSISVVITGTKEGLSTGFVSDENRLNIILTRQKSGFLIVKDKNV</sequence>
<feature type="non-terminal residue" evidence="2">
    <location>
        <position position="53"/>
    </location>
</feature>
<organism evidence="2 3">
    <name type="scientific">Neurospora tetraspora</name>
    <dbReference type="NCBI Taxonomy" id="94610"/>
    <lineage>
        <taxon>Eukaryota</taxon>
        <taxon>Fungi</taxon>
        <taxon>Dikarya</taxon>
        <taxon>Ascomycota</taxon>
        <taxon>Pezizomycotina</taxon>
        <taxon>Sordariomycetes</taxon>
        <taxon>Sordariomycetidae</taxon>
        <taxon>Sordariales</taxon>
        <taxon>Sordariaceae</taxon>
        <taxon>Neurospora</taxon>
    </lineage>
</organism>
<keyword evidence="3" id="KW-1185">Reference proteome</keyword>
<evidence type="ECO:0000259" key="1">
    <source>
        <dbReference type="Pfam" id="PF13087"/>
    </source>
</evidence>
<feature type="domain" description="DNA2/NAM7 helicase-like C-terminal" evidence="1">
    <location>
        <begin position="1"/>
        <end position="51"/>
    </location>
</feature>
<dbReference type="AlphaFoldDB" id="A0AAE0J989"/>
<reference evidence="2" key="1">
    <citation type="journal article" date="2023" name="Mol. Phylogenet. Evol.">
        <title>Genome-scale phylogeny and comparative genomics of the fungal order Sordariales.</title>
        <authorList>
            <person name="Hensen N."/>
            <person name="Bonometti L."/>
            <person name="Westerberg I."/>
            <person name="Brannstrom I.O."/>
            <person name="Guillou S."/>
            <person name="Cros-Aarteil S."/>
            <person name="Calhoun S."/>
            <person name="Haridas S."/>
            <person name="Kuo A."/>
            <person name="Mondo S."/>
            <person name="Pangilinan J."/>
            <person name="Riley R."/>
            <person name="LaButti K."/>
            <person name="Andreopoulos B."/>
            <person name="Lipzen A."/>
            <person name="Chen C."/>
            <person name="Yan M."/>
            <person name="Daum C."/>
            <person name="Ng V."/>
            <person name="Clum A."/>
            <person name="Steindorff A."/>
            <person name="Ohm R.A."/>
            <person name="Martin F."/>
            <person name="Silar P."/>
            <person name="Natvig D.O."/>
            <person name="Lalanne C."/>
            <person name="Gautier V."/>
            <person name="Ament-Velasquez S.L."/>
            <person name="Kruys A."/>
            <person name="Hutchinson M.I."/>
            <person name="Powell A.J."/>
            <person name="Barry K."/>
            <person name="Miller A.N."/>
            <person name="Grigoriev I.V."/>
            <person name="Debuchy R."/>
            <person name="Gladieux P."/>
            <person name="Hiltunen Thoren M."/>
            <person name="Johannesson H."/>
        </authorList>
    </citation>
    <scope>NUCLEOTIDE SEQUENCE</scope>
    <source>
        <strain evidence="2">CBS 560.94</strain>
    </source>
</reference>
<dbReference type="Pfam" id="PF13087">
    <property type="entry name" value="AAA_12"/>
    <property type="match status" value="1"/>
</dbReference>
<dbReference type="EMBL" id="JAUEPP010000007">
    <property type="protein sequence ID" value="KAK3338966.1"/>
    <property type="molecule type" value="Genomic_DNA"/>
</dbReference>
<dbReference type="InterPro" id="IPR027417">
    <property type="entry name" value="P-loop_NTPase"/>
</dbReference>
<dbReference type="InterPro" id="IPR041679">
    <property type="entry name" value="DNA2/NAM7-like_C"/>
</dbReference>
<evidence type="ECO:0000313" key="2">
    <source>
        <dbReference type="EMBL" id="KAK3338966.1"/>
    </source>
</evidence>
<dbReference type="Gene3D" id="3.40.50.300">
    <property type="entry name" value="P-loop containing nucleotide triphosphate hydrolases"/>
    <property type="match status" value="1"/>
</dbReference>
<accession>A0AAE0J989</accession>
<evidence type="ECO:0000313" key="3">
    <source>
        <dbReference type="Proteomes" id="UP001278500"/>
    </source>
</evidence>
<proteinExistence type="predicted"/>
<comment type="caution">
    <text evidence="2">The sequence shown here is derived from an EMBL/GenBank/DDBJ whole genome shotgun (WGS) entry which is preliminary data.</text>
</comment>